<dbReference type="GO" id="GO:0003677">
    <property type="term" value="F:DNA binding"/>
    <property type="evidence" value="ECO:0007669"/>
    <property type="project" value="UniProtKB-UniRule"/>
</dbReference>
<dbReference type="InterPro" id="IPR050624">
    <property type="entry name" value="HTH-type_Tx_Regulator"/>
</dbReference>
<dbReference type="PANTHER" id="PTHR43479:SF11">
    <property type="entry name" value="ACREF_ENVCD OPERON REPRESSOR-RELATED"/>
    <property type="match status" value="1"/>
</dbReference>
<gene>
    <name evidence="4" type="ORF">BN734_01598</name>
</gene>
<feature type="DNA-binding region" description="H-T-H motif" evidence="2">
    <location>
        <begin position="29"/>
        <end position="48"/>
    </location>
</feature>
<dbReference type="Pfam" id="PF00440">
    <property type="entry name" value="TetR_N"/>
    <property type="match status" value="1"/>
</dbReference>
<evidence type="ECO:0000313" key="4">
    <source>
        <dbReference type="EMBL" id="CCZ25784.1"/>
    </source>
</evidence>
<organism evidence="4 5">
    <name type="scientific">[Ruminococcus] torques CAG:61</name>
    <dbReference type="NCBI Taxonomy" id="1263108"/>
    <lineage>
        <taxon>Bacteria</taxon>
        <taxon>Bacillati</taxon>
        <taxon>Bacillota</taxon>
        <taxon>Clostridia</taxon>
        <taxon>Lachnospirales</taxon>
        <taxon>Lachnospiraceae</taxon>
        <taxon>Mediterraneibacter</taxon>
    </lineage>
</organism>
<feature type="domain" description="HTH tetR-type" evidence="3">
    <location>
        <begin position="6"/>
        <end position="66"/>
    </location>
</feature>
<protein>
    <submittedName>
        <fullName evidence="4">Transcriptional regulator</fullName>
    </submittedName>
</protein>
<dbReference type="EMBL" id="CAZS010000050">
    <property type="protein sequence ID" value="CCZ25784.1"/>
    <property type="molecule type" value="Genomic_DNA"/>
</dbReference>
<dbReference type="AlphaFoldDB" id="R5QHI0"/>
<sequence>MSIPDKTIDSRILESAREEFLTKPYQEVSLRDICKKAGVTTGALYKRYENKEALFDALVEPTLVLIEEYSNQTETFNYNQLEKKDMETVWKNTSHTQNKFIDMIYDNKEGFLLLLCHSDGTKYHNFLHDFVNMVSSASMKFMNTMCKNGELEEVIDADEMHMLLTAYWSTMFEPVIHGLSREQALRHSLMVAKLFDWSAVLGF</sequence>
<dbReference type="PANTHER" id="PTHR43479">
    <property type="entry name" value="ACREF/ENVCD OPERON REPRESSOR-RELATED"/>
    <property type="match status" value="1"/>
</dbReference>
<evidence type="ECO:0000259" key="3">
    <source>
        <dbReference type="PROSITE" id="PS50977"/>
    </source>
</evidence>
<evidence type="ECO:0000256" key="2">
    <source>
        <dbReference type="PROSITE-ProRule" id="PRU00335"/>
    </source>
</evidence>
<dbReference type="SUPFAM" id="SSF46689">
    <property type="entry name" value="Homeodomain-like"/>
    <property type="match status" value="1"/>
</dbReference>
<proteinExistence type="predicted"/>
<dbReference type="PRINTS" id="PR00455">
    <property type="entry name" value="HTHTETR"/>
</dbReference>
<dbReference type="PROSITE" id="PS50977">
    <property type="entry name" value="HTH_TETR_2"/>
    <property type="match status" value="1"/>
</dbReference>
<dbReference type="Proteomes" id="UP000017998">
    <property type="component" value="Unassembled WGS sequence"/>
</dbReference>
<dbReference type="Gene3D" id="1.10.357.10">
    <property type="entry name" value="Tetracycline Repressor, domain 2"/>
    <property type="match status" value="1"/>
</dbReference>
<keyword evidence="1 2" id="KW-0238">DNA-binding</keyword>
<reference evidence="4" key="1">
    <citation type="submission" date="2012-11" db="EMBL/GenBank/DDBJ databases">
        <title>Dependencies among metagenomic species, viruses, plasmids and units of genetic variation.</title>
        <authorList>
            <person name="Nielsen H.B."/>
            <person name="Almeida M."/>
            <person name="Juncker A.S."/>
            <person name="Rasmussen S."/>
            <person name="Li J."/>
            <person name="Sunagawa S."/>
            <person name="Plichta D."/>
            <person name="Gautier L."/>
            <person name="Le Chatelier E."/>
            <person name="Peletier E."/>
            <person name="Bonde I."/>
            <person name="Nielsen T."/>
            <person name="Manichanh C."/>
            <person name="Arumugam M."/>
            <person name="Batto J."/>
            <person name="Santos M.B.Q.D."/>
            <person name="Blom N."/>
            <person name="Borruel N."/>
            <person name="Burgdorf K.S."/>
            <person name="Boumezbeur F."/>
            <person name="Casellas F."/>
            <person name="Dore J."/>
            <person name="Guarner F."/>
            <person name="Hansen T."/>
            <person name="Hildebrand F."/>
            <person name="Kaas R.S."/>
            <person name="Kennedy S."/>
            <person name="Kristiansen K."/>
            <person name="Kultima J.R."/>
            <person name="Leonard P."/>
            <person name="Levenez F."/>
            <person name="Lund O."/>
            <person name="Moumen B."/>
            <person name="Le Paslier D."/>
            <person name="Pons N."/>
            <person name="Pedersen O."/>
            <person name="Prifti E."/>
            <person name="Qin J."/>
            <person name="Raes J."/>
            <person name="Tap J."/>
            <person name="Tims S."/>
            <person name="Ussery D.W."/>
            <person name="Yamada T."/>
            <person name="MetaHit consortium"/>
            <person name="Renault P."/>
            <person name="Sicheritz-Ponten T."/>
            <person name="Bork P."/>
            <person name="Wang J."/>
            <person name="Brunak S."/>
            <person name="Ehrlich S.D."/>
        </authorList>
    </citation>
    <scope>NUCLEOTIDE SEQUENCE [LARGE SCALE GENOMIC DNA]</scope>
</reference>
<name>R5QHI0_9FIRM</name>
<evidence type="ECO:0000256" key="1">
    <source>
        <dbReference type="ARBA" id="ARBA00023125"/>
    </source>
</evidence>
<evidence type="ECO:0000313" key="5">
    <source>
        <dbReference type="Proteomes" id="UP000017998"/>
    </source>
</evidence>
<dbReference type="InterPro" id="IPR001647">
    <property type="entry name" value="HTH_TetR"/>
</dbReference>
<accession>R5QHI0</accession>
<comment type="caution">
    <text evidence="4">The sequence shown here is derived from an EMBL/GenBank/DDBJ whole genome shotgun (WGS) entry which is preliminary data.</text>
</comment>
<dbReference type="RefSeq" id="WP_022003221.1">
    <property type="nucleotide sequence ID" value="NZ_HF995170.1"/>
</dbReference>
<dbReference type="InterPro" id="IPR009057">
    <property type="entry name" value="Homeodomain-like_sf"/>
</dbReference>